<dbReference type="InterPro" id="IPR000477">
    <property type="entry name" value="RT_dom"/>
</dbReference>
<gene>
    <name evidence="4" type="ORF">DIABBA_LOCUS11951</name>
</gene>
<dbReference type="InterPro" id="IPR057191">
    <property type="entry name" value="DUF7869"/>
</dbReference>
<feature type="domain" description="Reverse transcriptase" evidence="2">
    <location>
        <begin position="718"/>
        <end position="817"/>
    </location>
</feature>
<evidence type="ECO:0000313" key="4">
    <source>
        <dbReference type="EMBL" id="CAG9839154.1"/>
    </source>
</evidence>
<dbReference type="Pfam" id="PF25273">
    <property type="entry name" value="DUF7869"/>
    <property type="match status" value="1"/>
</dbReference>
<feature type="compositionally biased region" description="Basic and acidic residues" evidence="1">
    <location>
        <begin position="229"/>
        <end position="238"/>
    </location>
</feature>
<proteinExistence type="predicted"/>
<dbReference type="InterPro" id="IPR043128">
    <property type="entry name" value="Rev_trsase/Diguanyl_cyclase"/>
</dbReference>
<organism evidence="4 5">
    <name type="scientific">Diabrotica balteata</name>
    <name type="common">Banded cucumber beetle</name>
    <dbReference type="NCBI Taxonomy" id="107213"/>
    <lineage>
        <taxon>Eukaryota</taxon>
        <taxon>Metazoa</taxon>
        <taxon>Ecdysozoa</taxon>
        <taxon>Arthropoda</taxon>
        <taxon>Hexapoda</taxon>
        <taxon>Insecta</taxon>
        <taxon>Pterygota</taxon>
        <taxon>Neoptera</taxon>
        <taxon>Endopterygota</taxon>
        <taxon>Coleoptera</taxon>
        <taxon>Polyphaga</taxon>
        <taxon>Cucujiformia</taxon>
        <taxon>Chrysomeloidea</taxon>
        <taxon>Chrysomelidae</taxon>
        <taxon>Galerucinae</taxon>
        <taxon>Diabroticina</taxon>
        <taxon>Diabroticites</taxon>
        <taxon>Diabrotica</taxon>
    </lineage>
</organism>
<evidence type="ECO:0000259" key="2">
    <source>
        <dbReference type="Pfam" id="PF00078"/>
    </source>
</evidence>
<evidence type="ECO:0000313" key="5">
    <source>
        <dbReference type="Proteomes" id="UP001153709"/>
    </source>
</evidence>
<evidence type="ECO:0000259" key="3">
    <source>
        <dbReference type="Pfam" id="PF25273"/>
    </source>
</evidence>
<dbReference type="CDD" id="cd01647">
    <property type="entry name" value="RT_LTR"/>
    <property type="match status" value="1"/>
</dbReference>
<dbReference type="Gene3D" id="3.30.70.270">
    <property type="match status" value="1"/>
</dbReference>
<evidence type="ECO:0000256" key="1">
    <source>
        <dbReference type="SAM" id="MobiDB-lite"/>
    </source>
</evidence>
<dbReference type="OrthoDB" id="6771640at2759"/>
<accession>A0A9N9XH44</accession>
<feature type="region of interest" description="Disordered" evidence="1">
    <location>
        <begin position="183"/>
        <end position="269"/>
    </location>
</feature>
<keyword evidence="5" id="KW-1185">Reference proteome</keyword>
<dbReference type="PANTHER" id="PTHR10773:SF19">
    <property type="match status" value="1"/>
</dbReference>
<sequence length="888" mass="102900">MERAMLNISFRDKIPNTEIRRRTKVTDIMGKTATLRWQWVAHVARQATNRCSHKLTFWRPLKTKGSMNRGKKILLLAKQCTNQEDDKENLTYLSNNENIQLECKFADSFVAPNVILESHGTPIENISEVVYSASNAEISLNNLEQEVPSSVTEDINLITPNTYVGNGMIHAGESLGETNRLQVLHGNDDGDVNTMRSSKGDTNDLDMNDLSYDPTLDLANDTENDSEEGTEKIEHKNDGPVSGNDTEQEEIDSQNRRKTTRKRKSNPKLWKTNIAKAKRLKGEEYVGFKENVKAAKVMGIPCNCRKLCHTKLDANERFQIFQTFWKKTYSWEQRHQFLAQSVNIRPKDRQRSRNGSQLGRRNFTYSYVFNINNKNIEICKVMFLNTLSISEKVVRGAVIKKLQSPGGLISSPGEPISARKLDEEKKRTVMEHINLFPRVESHYSRSHSKRQYLSPELNIAVMYKLYTDWCNEELIPKEKIVTASMYRFIFCTEFNLSFKLPNLDTCDMCDKITCSLQNENDENLRKTIENAKKIHLDDAETRYGLKRVDKERAKKEGSNERVVMIDLQKCLPTPLLTNAKSFYLRQLWTFNFTIHDNTAGENHCMIWNETISERGGNQIASCLFKWIQTLPNNIKEITLWSDNCAGQNRNTMLFAMYLYVVQKFPHLVINHKFLLTGHTHMEVDAVHAVIEKKKKRLSTMSIQTPREWAQFILWVVPKKLDASGKQKWRIVIDYRKLNKLTIQDRYPLPQILELLDQLEKFQYFTTLDFSSAFHKIKIDTKDIQKTAFSIENGHYEFCRMSFGLMNAPSTFLLYWNWQKSGVQDIIEITTTLKWNWAGHLARTQNGRVKYPQSKRSLETFHATLSENIRATQAENLKDNPFTILPYAS</sequence>
<dbReference type="Gene3D" id="3.10.10.10">
    <property type="entry name" value="HIV Type 1 Reverse Transcriptase, subunit A, domain 1"/>
    <property type="match status" value="1"/>
</dbReference>
<dbReference type="PANTHER" id="PTHR10773">
    <property type="entry name" value="DNA-DIRECTED RNA POLYMERASES I, II, AND III SUBUNIT RPABC2"/>
    <property type="match status" value="1"/>
</dbReference>
<dbReference type="SUPFAM" id="SSF56672">
    <property type="entry name" value="DNA/RNA polymerases"/>
    <property type="match status" value="1"/>
</dbReference>
<feature type="domain" description="DUF7869" evidence="3">
    <location>
        <begin position="613"/>
        <end position="707"/>
    </location>
</feature>
<name>A0A9N9XH44_DIABA</name>
<reference evidence="4" key="1">
    <citation type="submission" date="2022-01" db="EMBL/GenBank/DDBJ databases">
        <authorList>
            <person name="King R."/>
        </authorList>
    </citation>
    <scope>NUCLEOTIDE SEQUENCE</scope>
</reference>
<dbReference type="AlphaFoldDB" id="A0A9N9XH44"/>
<dbReference type="InterPro" id="IPR043502">
    <property type="entry name" value="DNA/RNA_pol_sf"/>
</dbReference>
<dbReference type="EMBL" id="OU898283">
    <property type="protein sequence ID" value="CAG9839154.1"/>
    <property type="molecule type" value="Genomic_DNA"/>
</dbReference>
<feature type="compositionally biased region" description="Basic residues" evidence="1">
    <location>
        <begin position="256"/>
        <end position="266"/>
    </location>
</feature>
<evidence type="ECO:0008006" key="6">
    <source>
        <dbReference type="Google" id="ProtNLM"/>
    </source>
</evidence>
<dbReference type="Pfam" id="PF00078">
    <property type="entry name" value="RVT_1"/>
    <property type="match status" value="1"/>
</dbReference>
<protein>
    <recommendedName>
        <fullName evidence="6">Reverse transcriptase domain-containing protein</fullName>
    </recommendedName>
</protein>
<dbReference type="Proteomes" id="UP001153709">
    <property type="component" value="Chromosome 8"/>
</dbReference>
<dbReference type="GO" id="GO:0071897">
    <property type="term" value="P:DNA biosynthetic process"/>
    <property type="evidence" value="ECO:0007669"/>
    <property type="project" value="UniProtKB-ARBA"/>
</dbReference>